<accession>A0A9D4U6S7</accession>
<sequence length="182" mass="20340">MLLSSFTYSAAIGGQVVQDAGCRVAIESARSSAGQLKARIFPFTLPTEERSTASFKSPTAAQQKENDGHRLIKSEITSALFISKSSAPDFFAIFKFTRFHHSRGRQLRRLREQGKDSYPAAYLLQLHWRSAQLSFAFPVQKSPRAIKIQILWRSSKAPARLCYRLLISFQVVDSSSSSCSAF</sequence>
<dbReference type="Proteomes" id="UP000886520">
    <property type="component" value="Chromosome 23"/>
</dbReference>
<evidence type="ECO:0000313" key="2">
    <source>
        <dbReference type="Proteomes" id="UP000886520"/>
    </source>
</evidence>
<comment type="caution">
    <text evidence="1">The sequence shown here is derived from an EMBL/GenBank/DDBJ whole genome shotgun (WGS) entry which is preliminary data.</text>
</comment>
<reference evidence="1" key="1">
    <citation type="submission" date="2021-01" db="EMBL/GenBank/DDBJ databases">
        <title>Adiantum capillus-veneris genome.</title>
        <authorList>
            <person name="Fang Y."/>
            <person name="Liao Q."/>
        </authorList>
    </citation>
    <scope>NUCLEOTIDE SEQUENCE</scope>
    <source>
        <strain evidence="1">H3</strain>
        <tissue evidence="1">Leaf</tissue>
    </source>
</reference>
<organism evidence="1 2">
    <name type="scientific">Adiantum capillus-veneris</name>
    <name type="common">Maidenhair fern</name>
    <dbReference type="NCBI Taxonomy" id="13818"/>
    <lineage>
        <taxon>Eukaryota</taxon>
        <taxon>Viridiplantae</taxon>
        <taxon>Streptophyta</taxon>
        <taxon>Embryophyta</taxon>
        <taxon>Tracheophyta</taxon>
        <taxon>Polypodiopsida</taxon>
        <taxon>Polypodiidae</taxon>
        <taxon>Polypodiales</taxon>
        <taxon>Pteridineae</taxon>
        <taxon>Pteridaceae</taxon>
        <taxon>Vittarioideae</taxon>
        <taxon>Adiantum</taxon>
    </lineage>
</organism>
<keyword evidence="2" id="KW-1185">Reference proteome</keyword>
<evidence type="ECO:0000313" key="1">
    <source>
        <dbReference type="EMBL" id="KAI5061336.1"/>
    </source>
</evidence>
<proteinExistence type="predicted"/>
<name>A0A9D4U6S7_ADICA</name>
<gene>
    <name evidence="1" type="ORF">GOP47_0023841</name>
</gene>
<protein>
    <submittedName>
        <fullName evidence="1">Uncharacterized protein</fullName>
    </submittedName>
</protein>
<dbReference type="AlphaFoldDB" id="A0A9D4U6S7"/>
<dbReference type="EMBL" id="JABFUD020000023">
    <property type="protein sequence ID" value="KAI5061336.1"/>
    <property type="molecule type" value="Genomic_DNA"/>
</dbReference>